<dbReference type="PANTHER" id="PTHR47331">
    <property type="entry name" value="PHD-TYPE DOMAIN-CONTAINING PROTEIN"/>
    <property type="match status" value="1"/>
</dbReference>
<dbReference type="EMBL" id="JAHIBW010000021">
    <property type="protein sequence ID" value="KAG7300125.1"/>
    <property type="molecule type" value="Genomic_DNA"/>
</dbReference>
<protein>
    <recommendedName>
        <fullName evidence="1">DUF5641 domain-containing protein</fullName>
    </recommendedName>
</protein>
<gene>
    <name evidence="3" type="ORF">JYU34_014779</name>
    <name evidence="2" type="ORF">JYU34_015670</name>
</gene>
<dbReference type="PANTHER" id="PTHR47331:SF6">
    <property type="entry name" value="DOUBLECORTIN DOMAIN-CONTAINING PROTEIN"/>
    <property type="match status" value="1"/>
</dbReference>
<evidence type="ECO:0000313" key="2">
    <source>
        <dbReference type="EMBL" id="KAG7300125.1"/>
    </source>
</evidence>
<dbReference type="Pfam" id="PF18701">
    <property type="entry name" value="DUF5641"/>
    <property type="match status" value="1"/>
</dbReference>
<dbReference type="EMBL" id="JAHIBW010000019">
    <property type="protein sequence ID" value="KAG7301767.1"/>
    <property type="molecule type" value="Genomic_DNA"/>
</dbReference>
<keyword evidence="4" id="KW-1185">Reference proteome</keyword>
<feature type="domain" description="DUF5641" evidence="1">
    <location>
        <begin position="41"/>
        <end position="133"/>
    </location>
</feature>
<evidence type="ECO:0000259" key="1">
    <source>
        <dbReference type="Pfam" id="PF18701"/>
    </source>
</evidence>
<name>A0ABQ7Q4R5_PLUXY</name>
<proteinExistence type="predicted"/>
<dbReference type="Proteomes" id="UP000823941">
    <property type="component" value="Chromosome 19"/>
</dbReference>
<organism evidence="2 4">
    <name type="scientific">Plutella xylostella</name>
    <name type="common">Diamondback moth</name>
    <name type="synonym">Plutella maculipennis</name>
    <dbReference type="NCBI Taxonomy" id="51655"/>
    <lineage>
        <taxon>Eukaryota</taxon>
        <taxon>Metazoa</taxon>
        <taxon>Ecdysozoa</taxon>
        <taxon>Arthropoda</taxon>
        <taxon>Hexapoda</taxon>
        <taxon>Insecta</taxon>
        <taxon>Pterygota</taxon>
        <taxon>Neoptera</taxon>
        <taxon>Endopterygota</taxon>
        <taxon>Lepidoptera</taxon>
        <taxon>Glossata</taxon>
        <taxon>Ditrysia</taxon>
        <taxon>Yponomeutoidea</taxon>
        <taxon>Plutellidae</taxon>
        <taxon>Plutella</taxon>
    </lineage>
</organism>
<accession>A0ABQ7Q4R5</accession>
<comment type="caution">
    <text evidence="2">The sequence shown here is derived from an EMBL/GenBank/DDBJ whole genome shotgun (WGS) entry which is preliminary data.</text>
</comment>
<evidence type="ECO:0000313" key="4">
    <source>
        <dbReference type="Proteomes" id="UP000823941"/>
    </source>
</evidence>
<evidence type="ECO:0000313" key="3">
    <source>
        <dbReference type="EMBL" id="KAG7301767.1"/>
    </source>
</evidence>
<reference evidence="2 4" key="1">
    <citation type="submission" date="2021-06" db="EMBL/GenBank/DDBJ databases">
        <title>A haploid diamondback moth (Plutella xylostella L.) genome assembly resolves 31 chromosomes and identifies a diamide resistance mutation.</title>
        <authorList>
            <person name="Ward C.M."/>
            <person name="Perry K.D."/>
            <person name="Baker G."/>
            <person name="Powis K."/>
            <person name="Heckel D.G."/>
            <person name="Baxter S.W."/>
        </authorList>
    </citation>
    <scope>NUCLEOTIDE SEQUENCE [LARGE SCALE GENOMIC DNA]</scope>
    <source>
        <strain evidence="2 4">LV</strain>
        <tissue evidence="2">Single pupa</tissue>
    </source>
</reference>
<dbReference type="Proteomes" id="UP000823941">
    <property type="component" value="Chromosome 21"/>
</dbReference>
<dbReference type="InterPro" id="IPR040676">
    <property type="entry name" value="DUF5641"/>
</dbReference>
<sequence length="137" mass="15747">MSSDVEDLSFLTPGHFLTGAPLTCIPDQDLTNTPDNQIKFWHKCTALQQRFWKYWSKQYLNMLQNRPKWKDTLPNVKVGSLVILKELDTAPMVWPMARVTKIFPGKDGNVRALEVRKANGRCHTTSISKICILPIEY</sequence>